<dbReference type="STRING" id="50990.A0A4Y7PLH7"/>
<evidence type="ECO:0000256" key="3">
    <source>
        <dbReference type="ARBA" id="ARBA00022833"/>
    </source>
</evidence>
<dbReference type="PANTHER" id="PTHR23164:SF30">
    <property type="entry name" value="EARLY ENDOSOME ANTIGEN 1"/>
    <property type="match status" value="1"/>
</dbReference>
<dbReference type="PANTHER" id="PTHR23164">
    <property type="entry name" value="EARLY ENDOSOME ANTIGEN 1"/>
    <property type="match status" value="1"/>
</dbReference>
<feature type="compositionally biased region" description="Polar residues" evidence="5">
    <location>
        <begin position="159"/>
        <end position="179"/>
    </location>
</feature>
<evidence type="ECO:0000256" key="5">
    <source>
        <dbReference type="SAM" id="MobiDB-lite"/>
    </source>
</evidence>
<protein>
    <submittedName>
        <fullName evidence="7">FYVE-domain-containing protein</fullName>
    </submittedName>
</protein>
<sequence>MLTSSADLTLSSTSRSSSSLSPSLASSSRLSPTFPSSPFAPTRRLEVAASLSRPNPHLAVLLPKQLWKPDSCSNQCDTFRCRKAFSLLERKHHCRKCGGIFCGKCSSRSTPLLDTTHLDFIYPPRDVPVETFASTRSPLEAARVCDECFDQIHGSRMTRSITKTPSTSSLKDAASSQSLAPRRPVLRRSYTAPSSRRSSRNSSPEKGGASAPHTPISEEPHSVIDFGELDTYPLRHHSSICKATGGGRWTPKPVRAWDGYRVPGGKAPFEIKMERKAEQQRLRKANPVIRDGDFQLRAPRETDPLEVTRPFVFATF</sequence>
<keyword evidence="2 4" id="KW-0863">Zinc-finger</keyword>
<dbReference type="InterPro" id="IPR017455">
    <property type="entry name" value="Znf_FYVE-rel"/>
</dbReference>
<evidence type="ECO:0000256" key="2">
    <source>
        <dbReference type="ARBA" id="ARBA00022771"/>
    </source>
</evidence>
<dbReference type="Pfam" id="PF01363">
    <property type="entry name" value="FYVE"/>
    <property type="match status" value="1"/>
</dbReference>
<organism evidence="7 8">
    <name type="scientific">Rickenella mellea</name>
    <dbReference type="NCBI Taxonomy" id="50990"/>
    <lineage>
        <taxon>Eukaryota</taxon>
        <taxon>Fungi</taxon>
        <taxon>Dikarya</taxon>
        <taxon>Basidiomycota</taxon>
        <taxon>Agaricomycotina</taxon>
        <taxon>Agaricomycetes</taxon>
        <taxon>Hymenochaetales</taxon>
        <taxon>Rickenellaceae</taxon>
        <taxon>Rickenella</taxon>
    </lineage>
</organism>
<proteinExistence type="predicted"/>
<feature type="region of interest" description="Disordered" evidence="5">
    <location>
        <begin position="159"/>
        <end position="220"/>
    </location>
</feature>
<dbReference type="GO" id="GO:0008270">
    <property type="term" value="F:zinc ion binding"/>
    <property type="evidence" value="ECO:0007669"/>
    <property type="project" value="UniProtKB-KW"/>
</dbReference>
<keyword evidence="1" id="KW-0479">Metal-binding</keyword>
<gene>
    <name evidence="7" type="ORF">BD410DRAFT_732051</name>
</gene>
<reference evidence="7 8" key="1">
    <citation type="submission" date="2018-06" db="EMBL/GenBank/DDBJ databases">
        <title>A transcriptomic atlas of mushroom development highlights an independent origin of complex multicellularity.</title>
        <authorList>
            <consortium name="DOE Joint Genome Institute"/>
            <person name="Krizsan K."/>
            <person name="Almasi E."/>
            <person name="Merenyi Z."/>
            <person name="Sahu N."/>
            <person name="Viragh M."/>
            <person name="Koszo T."/>
            <person name="Mondo S."/>
            <person name="Kiss B."/>
            <person name="Balint B."/>
            <person name="Kues U."/>
            <person name="Barry K."/>
            <person name="Hegedus J.C."/>
            <person name="Henrissat B."/>
            <person name="Johnson J."/>
            <person name="Lipzen A."/>
            <person name="Ohm R."/>
            <person name="Nagy I."/>
            <person name="Pangilinan J."/>
            <person name="Yan J."/>
            <person name="Xiong Y."/>
            <person name="Grigoriev I.V."/>
            <person name="Hibbett D.S."/>
            <person name="Nagy L.G."/>
        </authorList>
    </citation>
    <scope>NUCLEOTIDE SEQUENCE [LARGE SCALE GENOMIC DNA]</scope>
    <source>
        <strain evidence="7 8">SZMC22713</strain>
    </source>
</reference>
<evidence type="ECO:0000313" key="7">
    <source>
        <dbReference type="EMBL" id="TDL15841.1"/>
    </source>
</evidence>
<dbReference type="AlphaFoldDB" id="A0A4Y7PLH7"/>
<dbReference type="SUPFAM" id="SSF57903">
    <property type="entry name" value="FYVE/PHD zinc finger"/>
    <property type="match status" value="1"/>
</dbReference>
<dbReference type="InterPro" id="IPR000306">
    <property type="entry name" value="Znf_FYVE"/>
</dbReference>
<accession>A0A4Y7PLH7</accession>
<feature type="region of interest" description="Disordered" evidence="5">
    <location>
        <begin position="1"/>
        <end position="38"/>
    </location>
</feature>
<evidence type="ECO:0000313" key="8">
    <source>
        <dbReference type="Proteomes" id="UP000294933"/>
    </source>
</evidence>
<dbReference type="InterPro" id="IPR011011">
    <property type="entry name" value="Znf_FYVE_PHD"/>
</dbReference>
<keyword evidence="8" id="KW-1185">Reference proteome</keyword>
<dbReference type="EMBL" id="ML170260">
    <property type="protein sequence ID" value="TDL15841.1"/>
    <property type="molecule type" value="Genomic_DNA"/>
</dbReference>
<dbReference type="Gene3D" id="3.30.40.10">
    <property type="entry name" value="Zinc/RING finger domain, C3HC4 (zinc finger)"/>
    <property type="match status" value="1"/>
</dbReference>
<name>A0A4Y7PLH7_9AGAM</name>
<evidence type="ECO:0000256" key="1">
    <source>
        <dbReference type="ARBA" id="ARBA00022723"/>
    </source>
</evidence>
<keyword evidence="3" id="KW-0862">Zinc</keyword>
<dbReference type="VEuPathDB" id="FungiDB:BD410DRAFT_732051"/>
<feature type="domain" description="FYVE-type" evidence="6">
    <location>
        <begin position="81"/>
        <end position="153"/>
    </location>
</feature>
<evidence type="ECO:0000256" key="4">
    <source>
        <dbReference type="PROSITE-ProRule" id="PRU00091"/>
    </source>
</evidence>
<dbReference type="SMART" id="SM00064">
    <property type="entry name" value="FYVE"/>
    <property type="match status" value="1"/>
</dbReference>
<dbReference type="OrthoDB" id="660555at2759"/>
<dbReference type="PROSITE" id="PS50178">
    <property type="entry name" value="ZF_FYVE"/>
    <property type="match status" value="1"/>
</dbReference>
<dbReference type="InterPro" id="IPR013083">
    <property type="entry name" value="Znf_RING/FYVE/PHD"/>
</dbReference>
<evidence type="ECO:0000259" key="6">
    <source>
        <dbReference type="PROSITE" id="PS50178"/>
    </source>
</evidence>
<dbReference type="Proteomes" id="UP000294933">
    <property type="component" value="Unassembled WGS sequence"/>
</dbReference>